<dbReference type="Gene3D" id="3.40.630.10">
    <property type="entry name" value="Zn peptidases"/>
    <property type="match status" value="1"/>
</dbReference>
<evidence type="ECO:0000259" key="14">
    <source>
        <dbReference type="PROSITE" id="PS51670"/>
    </source>
</evidence>
<dbReference type="SMART" id="SM00631">
    <property type="entry name" value="Zn_pept"/>
    <property type="match status" value="1"/>
</dbReference>
<dbReference type="CDD" id="cd03860">
    <property type="entry name" value="M14_CP_A-B_like"/>
    <property type="match status" value="1"/>
</dbReference>
<dbReference type="SUPFAM" id="SSF53187">
    <property type="entry name" value="Zn-dependent exopeptidases"/>
    <property type="match status" value="1"/>
</dbReference>
<dbReference type="InterPro" id="IPR036990">
    <property type="entry name" value="M14A-like_propep"/>
</dbReference>
<feature type="signal peptide" evidence="13">
    <location>
        <begin position="1"/>
        <end position="20"/>
    </location>
</feature>
<dbReference type="GO" id="GO:0008270">
    <property type="term" value="F:zinc ion binding"/>
    <property type="evidence" value="ECO:0007669"/>
    <property type="project" value="InterPro"/>
</dbReference>
<dbReference type="GO" id="GO:0004181">
    <property type="term" value="F:metallocarboxypeptidase activity"/>
    <property type="evidence" value="ECO:0007669"/>
    <property type="project" value="InterPro"/>
</dbReference>
<evidence type="ECO:0000313" key="16">
    <source>
        <dbReference type="EMBL" id="CAD5206498.1"/>
    </source>
</evidence>
<comment type="similarity">
    <text evidence="2 12">Belongs to the peptidase M14 family.</text>
</comment>
<dbReference type="PANTHER" id="PTHR11705:SF51">
    <property type="entry name" value="CARBOXYPEPTIDASE SURO-1-RELATED"/>
    <property type="match status" value="1"/>
</dbReference>
<evidence type="ECO:0000313" key="17">
    <source>
        <dbReference type="Proteomes" id="UP000614601"/>
    </source>
</evidence>
<keyword evidence="3" id="KW-0121">Carboxypeptidase</keyword>
<evidence type="ECO:0000256" key="1">
    <source>
        <dbReference type="ARBA" id="ARBA00001947"/>
    </source>
</evidence>
<dbReference type="Pfam" id="PF00246">
    <property type="entry name" value="Peptidase_M14"/>
    <property type="match status" value="1"/>
</dbReference>
<keyword evidence="6 13" id="KW-0732">Signal</keyword>
<dbReference type="OrthoDB" id="3626597at2759"/>
<evidence type="ECO:0000256" key="8">
    <source>
        <dbReference type="ARBA" id="ARBA00022833"/>
    </source>
</evidence>
<evidence type="ECO:0000256" key="5">
    <source>
        <dbReference type="ARBA" id="ARBA00022723"/>
    </source>
</evidence>
<evidence type="ECO:0000259" key="15">
    <source>
        <dbReference type="PROSITE" id="PS52035"/>
    </source>
</evidence>
<evidence type="ECO:0000256" key="7">
    <source>
        <dbReference type="ARBA" id="ARBA00022801"/>
    </source>
</evidence>
<dbReference type="SMART" id="SM00254">
    <property type="entry name" value="ShKT"/>
    <property type="match status" value="1"/>
</dbReference>
<keyword evidence="9" id="KW-0482">Metalloprotease</keyword>
<keyword evidence="8" id="KW-0862">Zinc</keyword>
<evidence type="ECO:0000256" key="9">
    <source>
        <dbReference type="ARBA" id="ARBA00023049"/>
    </source>
</evidence>
<dbReference type="AlphaFoldDB" id="A0A811JTP6"/>
<evidence type="ECO:0000256" key="11">
    <source>
        <dbReference type="PROSITE-ProRule" id="PRU01005"/>
    </source>
</evidence>
<dbReference type="SUPFAM" id="SSF54897">
    <property type="entry name" value="Protease propeptides/inhibitors"/>
    <property type="match status" value="1"/>
</dbReference>
<keyword evidence="4" id="KW-0645">Protease</keyword>
<evidence type="ECO:0000256" key="6">
    <source>
        <dbReference type="ARBA" id="ARBA00022729"/>
    </source>
</evidence>
<evidence type="ECO:0000256" key="13">
    <source>
        <dbReference type="SAM" id="SignalP"/>
    </source>
</evidence>
<dbReference type="InterPro" id="IPR000834">
    <property type="entry name" value="Peptidase_M14"/>
</dbReference>
<feature type="domain" description="Peptidase M14" evidence="15">
    <location>
        <begin position="143"/>
        <end position="457"/>
    </location>
</feature>
<evidence type="ECO:0000256" key="10">
    <source>
        <dbReference type="ARBA" id="ARBA00023157"/>
    </source>
</evidence>
<feature type="active site" description="Proton donor/acceptor" evidence="12">
    <location>
        <position position="421"/>
    </location>
</feature>
<keyword evidence="10" id="KW-1015">Disulfide bond</keyword>
<dbReference type="Proteomes" id="UP000783686">
    <property type="component" value="Unassembled WGS sequence"/>
</dbReference>
<dbReference type="PROSITE" id="PS52035">
    <property type="entry name" value="PEPTIDASE_M14"/>
    <property type="match status" value="1"/>
</dbReference>
<comment type="caution">
    <text evidence="16">The sequence shown here is derived from an EMBL/GenBank/DDBJ whole genome shotgun (WGS) entry which is preliminary data.</text>
</comment>
<dbReference type="PANTHER" id="PTHR11705">
    <property type="entry name" value="PROTEASE FAMILY M14 CARBOXYPEPTIDASE A,B"/>
    <property type="match status" value="1"/>
</dbReference>
<name>A0A811JTP6_9BILA</name>
<dbReference type="InterPro" id="IPR003582">
    <property type="entry name" value="ShKT_dom"/>
</dbReference>
<evidence type="ECO:0000256" key="4">
    <source>
        <dbReference type="ARBA" id="ARBA00022670"/>
    </source>
</evidence>
<dbReference type="InterPro" id="IPR003146">
    <property type="entry name" value="M14A_act_pep"/>
</dbReference>
<gene>
    <name evidence="16" type="ORF">BOKJ2_LOCUS1182</name>
</gene>
<comment type="cofactor">
    <cofactor evidence="1">
        <name>Zn(2+)</name>
        <dbReference type="ChEBI" id="CHEBI:29105"/>
    </cofactor>
</comment>
<dbReference type="PROSITE" id="PS51670">
    <property type="entry name" value="SHKT"/>
    <property type="match status" value="1"/>
</dbReference>
<dbReference type="EMBL" id="CAJFCW020000001">
    <property type="protein sequence ID" value="CAG9082015.1"/>
    <property type="molecule type" value="Genomic_DNA"/>
</dbReference>
<evidence type="ECO:0000256" key="3">
    <source>
        <dbReference type="ARBA" id="ARBA00022645"/>
    </source>
</evidence>
<dbReference type="GO" id="GO:0006508">
    <property type="term" value="P:proteolysis"/>
    <property type="evidence" value="ECO:0007669"/>
    <property type="project" value="UniProtKB-KW"/>
</dbReference>
<proteinExistence type="inferred from homology"/>
<evidence type="ECO:0000256" key="2">
    <source>
        <dbReference type="ARBA" id="ARBA00005988"/>
    </source>
</evidence>
<reference evidence="16" key="1">
    <citation type="submission" date="2020-09" db="EMBL/GenBank/DDBJ databases">
        <authorList>
            <person name="Kikuchi T."/>
        </authorList>
    </citation>
    <scope>NUCLEOTIDE SEQUENCE</scope>
    <source>
        <strain evidence="16">SH1</strain>
    </source>
</reference>
<feature type="domain" description="ShKT" evidence="14">
    <location>
        <begin position="710"/>
        <end position="746"/>
    </location>
</feature>
<sequence length="749" mass="84845">MRLKCLRPWLIFFAVVVAQADKTNDTFKVYRVFPQQMAHIGLLDSMELDNKDVVLDFWHKTKTPGEFSDIMISSRYEPWFPQYLANNNIPFNVTVPDVQALIIQKEKRKKDDKPRMRRTLNQPLYDQDYEVVGKTKAEFRFGEYSSYASMVRYLRTLEFYYPQLVRLIRIGTSHEGRPIEGVKIGFAVSNITKRAVWIDGNIHAREWASSHTALFIINQLVSNYGVDKRITDYLNTLNFYIVPCLNPDGYEYSRSSVLPQIRLWRKNRSPERCMPTQWGGIRCCQGVDLNRNFDFHWAETGSSDNPCSNLYAGEYAFSEPESHAVATFLQSNNLKGKLDVFVTLHTYAQFWIHPYSHIRKQYPKDLDNILEVAEKATKRLKQIYGTEYQVGTGADLLSPAAGGSDDWAKEKLGVKYVYLLELRPQNNMKNGFILDRTELLPVGIETLEGLKVVFDTVLQSTTTHKSFNVAVNNTLDIRKITPATTTTTTSYPFSFNPRVTQYNIYNTFYVTRRPFYTTPMTTTITTTTTSTTTSSSSTSAFSTLTTKTTTKLSTTSILATSRATTKSSTTTTTTSPATTKSDVMNTTMRTKTIDLVENLPFETRKQLSEELLRKQLMRIKNLVMINITTPQTSTTTQKSTIKDTTTTTIVTITVATTPPTTTIGSTSKIDSTNSVTSQATTVSTPEPKTTQISAVTVTSTTRPDTATTKCVDKKYSCAFWINADKKACRTQRRFMETNCAFSCGYCTLD</sequence>
<evidence type="ECO:0008006" key="18">
    <source>
        <dbReference type="Google" id="ProtNLM"/>
    </source>
</evidence>
<dbReference type="Pfam" id="PF01549">
    <property type="entry name" value="ShK"/>
    <property type="match status" value="1"/>
</dbReference>
<dbReference type="EMBL" id="CAJFDH010000001">
    <property type="protein sequence ID" value="CAD5206498.1"/>
    <property type="molecule type" value="Genomic_DNA"/>
</dbReference>
<protein>
    <recommendedName>
        <fullName evidence="18">ShKT domain-containing protein</fullName>
    </recommendedName>
</protein>
<dbReference type="GO" id="GO:0005615">
    <property type="term" value="C:extracellular space"/>
    <property type="evidence" value="ECO:0007669"/>
    <property type="project" value="TreeGrafter"/>
</dbReference>
<dbReference type="PRINTS" id="PR00765">
    <property type="entry name" value="CRBOXYPTASEA"/>
</dbReference>
<keyword evidence="7" id="KW-0378">Hydrolase</keyword>
<dbReference type="Proteomes" id="UP000614601">
    <property type="component" value="Unassembled WGS sequence"/>
</dbReference>
<comment type="caution">
    <text evidence="11">Lacks conserved residue(s) required for the propagation of feature annotation.</text>
</comment>
<dbReference type="FunFam" id="3.40.630.10:FF:000070">
    <property type="entry name" value="Putative carboxypeptidase suro-1"/>
    <property type="match status" value="1"/>
</dbReference>
<dbReference type="Gene3D" id="3.30.70.340">
    <property type="entry name" value="Metallocarboxypeptidase-like"/>
    <property type="match status" value="1"/>
</dbReference>
<keyword evidence="5" id="KW-0479">Metal-binding</keyword>
<evidence type="ECO:0000256" key="12">
    <source>
        <dbReference type="PROSITE-ProRule" id="PRU01379"/>
    </source>
</evidence>
<dbReference type="Pfam" id="PF02244">
    <property type="entry name" value="Propep_M14"/>
    <property type="match status" value="1"/>
</dbReference>
<keyword evidence="17" id="KW-1185">Reference proteome</keyword>
<feature type="chain" id="PRO_5035594418" description="ShKT domain-containing protein" evidence="13">
    <location>
        <begin position="21"/>
        <end position="749"/>
    </location>
</feature>
<accession>A0A811JTP6</accession>
<organism evidence="16 17">
    <name type="scientific">Bursaphelenchus okinawaensis</name>
    <dbReference type="NCBI Taxonomy" id="465554"/>
    <lineage>
        <taxon>Eukaryota</taxon>
        <taxon>Metazoa</taxon>
        <taxon>Ecdysozoa</taxon>
        <taxon>Nematoda</taxon>
        <taxon>Chromadorea</taxon>
        <taxon>Rhabditida</taxon>
        <taxon>Tylenchina</taxon>
        <taxon>Tylenchomorpha</taxon>
        <taxon>Aphelenchoidea</taxon>
        <taxon>Aphelenchoididae</taxon>
        <taxon>Bursaphelenchus</taxon>
    </lineage>
</organism>